<feature type="transmembrane region" description="Helical" evidence="6">
    <location>
        <begin position="274"/>
        <end position="292"/>
    </location>
</feature>
<dbReference type="GO" id="GO:0022857">
    <property type="term" value="F:transmembrane transporter activity"/>
    <property type="evidence" value="ECO:0007669"/>
    <property type="project" value="InterPro"/>
</dbReference>
<name>A0AAI8YRS6_9PEZI</name>
<feature type="transmembrane region" description="Helical" evidence="6">
    <location>
        <begin position="65"/>
        <end position="87"/>
    </location>
</feature>
<evidence type="ECO:0000256" key="5">
    <source>
        <dbReference type="SAM" id="MobiDB-lite"/>
    </source>
</evidence>
<proteinExistence type="predicted"/>
<feature type="region of interest" description="Disordered" evidence="5">
    <location>
        <begin position="1"/>
        <end position="33"/>
    </location>
</feature>
<protein>
    <submittedName>
        <fullName evidence="7">Major facilitator superfamily domain-containing</fullName>
    </submittedName>
</protein>
<feature type="transmembrane region" description="Helical" evidence="6">
    <location>
        <begin position="197"/>
        <end position="214"/>
    </location>
</feature>
<evidence type="ECO:0000256" key="2">
    <source>
        <dbReference type="ARBA" id="ARBA00022692"/>
    </source>
</evidence>
<sequence>MWLKKEQTQKSESSGRPRQSRSNTPDAEAIPNVDDDIEYPTGLRLAFVKISLVFGKLHSFSNIKATYIAANVLFEFGSAFAIIAHPLPLHKRPAFQGLFGAIFGVSSIIGPLVGGAFTTNVTWRWCFYINLSIGGAASVVIAFPLQIPQASKTSSSLVEKFRKSNPLGLLALVPRVVCLCLAMQWGGTVYAWGIGRAIATLTLGLLLLIIFVGLQIWRGDEAILPPRTTSQRSIAAAFCLSRCLGAHQLIFLYYLPIWFQAVEGTSAVGSGIRLLEMVIPVVIASVVTGKLISSTGYYTPFAIAGACLTAIAAGLITTSDVNTSTGMWIGYQIVYGSCFGLCGQTPDMAAPTVLARQEVAIDASFMLFGQQLFGTIFTSIGQNVLYNQLADLLAAFTNISPASIPSTGVTDIFNSIADRFRS</sequence>
<dbReference type="EMBL" id="CAVMBE010000003">
    <property type="protein sequence ID" value="CAK3796887.1"/>
    <property type="molecule type" value="Genomic_DNA"/>
</dbReference>
<feature type="transmembrane region" description="Helical" evidence="6">
    <location>
        <begin position="298"/>
        <end position="317"/>
    </location>
</feature>
<feature type="compositionally biased region" description="Basic and acidic residues" evidence="5">
    <location>
        <begin position="1"/>
        <end position="15"/>
    </location>
</feature>
<comment type="subcellular location">
    <subcellularLocation>
        <location evidence="1">Membrane</location>
        <topology evidence="1">Multi-pass membrane protein</topology>
    </subcellularLocation>
</comment>
<accession>A0AAI8YRS6</accession>
<keyword evidence="4 6" id="KW-0472">Membrane</keyword>
<evidence type="ECO:0000256" key="4">
    <source>
        <dbReference type="ARBA" id="ARBA00023136"/>
    </source>
</evidence>
<feature type="compositionally biased region" description="Polar residues" evidence="5">
    <location>
        <begin position="16"/>
        <end position="25"/>
    </location>
</feature>
<dbReference type="PANTHER" id="PTHR23501">
    <property type="entry name" value="MAJOR FACILITATOR SUPERFAMILY"/>
    <property type="match status" value="1"/>
</dbReference>
<dbReference type="InterPro" id="IPR036259">
    <property type="entry name" value="MFS_trans_sf"/>
</dbReference>
<feature type="transmembrane region" description="Helical" evidence="6">
    <location>
        <begin position="93"/>
        <end position="113"/>
    </location>
</feature>
<gene>
    <name evidence="7" type="ORF">LECACI_7A000795</name>
</gene>
<keyword evidence="2 6" id="KW-0812">Transmembrane</keyword>
<dbReference type="PANTHER" id="PTHR23501:SF153">
    <property type="entry name" value="AFLATOXIN EFFLUX PUMP, PUTATIVE-RELATED"/>
    <property type="match status" value="1"/>
</dbReference>
<dbReference type="AlphaFoldDB" id="A0AAI8YRS6"/>
<dbReference type="InterPro" id="IPR011701">
    <property type="entry name" value="MFS"/>
</dbReference>
<dbReference type="Gene3D" id="1.20.1250.20">
    <property type="entry name" value="MFS general substrate transporter like domains"/>
    <property type="match status" value="1"/>
</dbReference>
<keyword evidence="8" id="KW-1185">Reference proteome</keyword>
<dbReference type="SUPFAM" id="SSF103473">
    <property type="entry name" value="MFS general substrate transporter"/>
    <property type="match status" value="1"/>
</dbReference>
<keyword evidence="3 6" id="KW-1133">Transmembrane helix</keyword>
<feature type="transmembrane region" description="Helical" evidence="6">
    <location>
        <begin position="125"/>
        <end position="147"/>
    </location>
</feature>
<evidence type="ECO:0000313" key="7">
    <source>
        <dbReference type="EMBL" id="CAK3796887.1"/>
    </source>
</evidence>
<evidence type="ECO:0000256" key="3">
    <source>
        <dbReference type="ARBA" id="ARBA00022989"/>
    </source>
</evidence>
<evidence type="ECO:0000256" key="1">
    <source>
        <dbReference type="ARBA" id="ARBA00004141"/>
    </source>
</evidence>
<organism evidence="7 8">
    <name type="scientific">Lecanosticta acicola</name>
    <dbReference type="NCBI Taxonomy" id="111012"/>
    <lineage>
        <taxon>Eukaryota</taxon>
        <taxon>Fungi</taxon>
        <taxon>Dikarya</taxon>
        <taxon>Ascomycota</taxon>
        <taxon>Pezizomycotina</taxon>
        <taxon>Dothideomycetes</taxon>
        <taxon>Dothideomycetidae</taxon>
        <taxon>Mycosphaerellales</taxon>
        <taxon>Mycosphaerellaceae</taxon>
        <taxon>Lecanosticta</taxon>
    </lineage>
</organism>
<dbReference type="Proteomes" id="UP001296104">
    <property type="component" value="Unassembled WGS sequence"/>
</dbReference>
<feature type="transmembrane region" description="Helical" evidence="6">
    <location>
        <begin position="234"/>
        <end position="254"/>
    </location>
</feature>
<evidence type="ECO:0000256" key="6">
    <source>
        <dbReference type="SAM" id="Phobius"/>
    </source>
</evidence>
<dbReference type="Pfam" id="PF07690">
    <property type="entry name" value="MFS_1"/>
    <property type="match status" value="1"/>
</dbReference>
<evidence type="ECO:0000313" key="8">
    <source>
        <dbReference type="Proteomes" id="UP001296104"/>
    </source>
</evidence>
<dbReference type="GO" id="GO:0005886">
    <property type="term" value="C:plasma membrane"/>
    <property type="evidence" value="ECO:0007669"/>
    <property type="project" value="TreeGrafter"/>
</dbReference>
<comment type="caution">
    <text evidence="7">The sequence shown here is derived from an EMBL/GenBank/DDBJ whole genome shotgun (WGS) entry which is preliminary data.</text>
</comment>
<reference evidence="7" key="1">
    <citation type="submission" date="2023-11" db="EMBL/GenBank/DDBJ databases">
        <authorList>
            <person name="Alioto T."/>
            <person name="Alioto T."/>
            <person name="Gomez Garrido J."/>
        </authorList>
    </citation>
    <scope>NUCLEOTIDE SEQUENCE</scope>
</reference>